<keyword evidence="2" id="KW-1185">Reference proteome</keyword>
<organism evidence="1 2">
    <name type="scientific">Mycena metata</name>
    <dbReference type="NCBI Taxonomy" id="1033252"/>
    <lineage>
        <taxon>Eukaryota</taxon>
        <taxon>Fungi</taxon>
        <taxon>Dikarya</taxon>
        <taxon>Basidiomycota</taxon>
        <taxon>Agaricomycotina</taxon>
        <taxon>Agaricomycetes</taxon>
        <taxon>Agaricomycetidae</taxon>
        <taxon>Agaricales</taxon>
        <taxon>Marasmiineae</taxon>
        <taxon>Mycenaceae</taxon>
        <taxon>Mycena</taxon>
    </lineage>
</organism>
<name>A0AAD7GZJ8_9AGAR</name>
<dbReference type="AlphaFoldDB" id="A0AAD7GZJ8"/>
<comment type="caution">
    <text evidence="1">The sequence shown here is derived from an EMBL/GenBank/DDBJ whole genome shotgun (WGS) entry which is preliminary data.</text>
</comment>
<sequence>MATTWFERSRKNQMFVKIHGDLRSVNNFPGLMKTLSRHSRRMRSLKLRVDGSTWKVWRYIFSTLRCSRSSRFISSMPKPQATSGRSGNRSGCSTMSLCSGKRCWFPPSVVAVPWQQLSKFIGDAYTSAMCLNALEWMSNLVECAFLSLCDWDNNDLQMFHHDKIQHLSIVDFESELSGFVSSANLLQFVTLPALQTLKIRANDFDKEMLDSFLARSRPPLQKLLDHVGGI</sequence>
<dbReference type="Proteomes" id="UP001215598">
    <property type="component" value="Unassembled WGS sequence"/>
</dbReference>
<evidence type="ECO:0000313" key="2">
    <source>
        <dbReference type="Proteomes" id="UP001215598"/>
    </source>
</evidence>
<protein>
    <submittedName>
        <fullName evidence="1">Uncharacterized protein</fullName>
    </submittedName>
</protein>
<gene>
    <name evidence="1" type="ORF">B0H16DRAFT_662672</name>
</gene>
<accession>A0AAD7GZJ8</accession>
<reference evidence="1" key="1">
    <citation type="submission" date="2023-03" db="EMBL/GenBank/DDBJ databases">
        <title>Massive genome expansion in bonnet fungi (Mycena s.s.) driven by repeated elements and novel gene families across ecological guilds.</title>
        <authorList>
            <consortium name="Lawrence Berkeley National Laboratory"/>
            <person name="Harder C.B."/>
            <person name="Miyauchi S."/>
            <person name="Viragh M."/>
            <person name="Kuo A."/>
            <person name="Thoen E."/>
            <person name="Andreopoulos B."/>
            <person name="Lu D."/>
            <person name="Skrede I."/>
            <person name="Drula E."/>
            <person name="Henrissat B."/>
            <person name="Morin E."/>
            <person name="Kohler A."/>
            <person name="Barry K."/>
            <person name="LaButti K."/>
            <person name="Morin E."/>
            <person name="Salamov A."/>
            <person name="Lipzen A."/>
            <person name="Mereny Z."/>
            <person name="Hegedus B."/>
            <person name="Baldrian P."/>
            <person name="Stursova M."/>
            <person name="Weitz H."/>
            <person name="Taylor A."/>
            <person name="Grigoriev I.V."/>
            <person name="Nagy L.G."/>
            <person name="Martin F."/>
            <person name="Kauserud H."/>
        </authorList>
    </citation>
    <scope>NUCLEOTIDE SEQUENCE</scope>
    <source>
        <strain evidence="1">CBHHK182m</strain>
    </source>
</reference>
<dbReference type="EMBL" id="JARKIB010000433">
    <property type="protein sequence ID" value="KAJ7708532.1"/>
    <property type="molecule type" value="Genomic_DNA"/>
</dbReference>
<proteinExistence type="predicted"/>
<evidence type="ECO:0000313" key="1">
    <source>
        <dbReference type="EMBL" id="KAJ7708532.1"/>
    </source>
</evidence>